<evidence type="ECO:0000313" key="2">
    <source>
        <dbReference type="EMBL" id="AOA59704.1"/>
    </source>
</evidence>
<keyword evidence="1" id="KW-1133">Transmembrane helix</keyword>
<feature type="transmembrane region" description="Helical" evidence="1">
    <location>
        <begin position="103"/>
        <end position="123"/>
    </location>
</feature>
<dbReference type="STRING" id="1789224.BFG52_16020"/>
<keyword evidence="1" id="KW-0472">Membrane</keyword>
<feature type="transmembrane region" description="Helical" evidence="1">
    <location>
        <begin position="76"/>
        <end position="97"/>
    </location>
</feature>
<evidence type="ECO:0000313" key="3">
    <source>
        <dbReference type="Proteomes" id="UP000093391"/>
    </source>
</evidence>
<protein>
    <submittedName>
        <fullName evidence="2">Uncharacterized protein</fullName>
    </submittedName>
</protein>
<feature type="transmembrane region" description="Helical" evidence="1">
    <location>
        <begin position="12"/>
        <end position="32"/>
    </location>
</feature>
<dbReference type="OrthoDB" id="6689279at2"/>
<reference evidence="2 3" key="1">
    <citation type="submission" date="2016-08" db="EMBL/GenBank/DDBJ databases">
        <authorList>
            <person name="Seilhamer J.J."/>
        </authorList>
    </citation>
    <scope>NUCLEOTIDE SEQUENCE [LARGE SCALE GENOMIC DNA]</scope>
    <source>
        <strain evidence="2 3">BRTC-1</strain>
    </source>
</reference>
<dbReference type="EMBL" id="CP016895">
    <property type="protein sequence ID" value="AOA59704.1"/>
    <property type="molecule type" value="Genomic_DNA"/>
</dbReference>
<proteinExistence type="predicted"/>
<accession>A0A1B2M3F2</accession>
<sequence length="133" mass="14904">MNGKVRNTRRYNFMSAASALLLWGSWSFYINVQQADYRVALTSALAQGLSSFVITLGITILIEKQFNFYQAPLSRLILPPLCTVFFTGACLITIHLLVATPSILKTVAPPLTVALFFAFFTNFKLYKQVQSNQ</sequence>
<evidence type="ECO:0000256" key="1">
    <source>
        <dbReference type="SAM" id="Phobius"/>
    </source>
</evidence>
<name>A0A1B2M3F2_9GAMM</name>
<feature type="transmembrane region" description="Helical" evidence="1">
    <location>
        <begin position="44"/>
        <end position="64"/>
    </location>
</feature>
<dbReference type="Proteomes" id="UP000093391">
    <property type="component" value="Chromosome"/>
</dbReference>
<organism evidence="2 3">
    <name type="scientific">Acinetobacter larvae</name>
    <dbReference type="NCBI Taxonomy" id="1789224"/>
    <lineage>
        <taxon>Bacteria</taxon>
        <taxon>Pseudomonadati</taxon>
        <taxon>Pseudomonadota</taxon>
        <taxon>Gammaproteobacteria</taxon>
        <taxon>Moraxellales</taxon>
        <taxon>Moraxellaceae</taxon>
        <taxon>Acinetobacter</taxon>
    </lineage>
</organism>
<dbReference type="RefSeq" id="WP_067558597.1">
    <property type="nucleotide sequence ID" value="NZ_CP016895.1"/>
</dbReference>
<keyword evidence="3" id="KW-1185">Reference proteome</keyword>
<gene>
    <name evidence="2" type="ORF">BFG52_16020</name>
</gene>
<dbReference type="KEGG" id="ala:BFG52_16020"/>
<keyword evidence="1" id="KW-0812">Transmembrane</keyword>
<dbReference type="AlphaFoldDB" id="A0A1B2M3F2"/>